<reference evidence="1 2" key="1">
    <citation type="journal article" date="2024" name="BMC Genomics">
        <title>De novo assembly and annotation of Popillia japonica's genome with initial clues to its potential as an invasive pest.</title>
        <authorList>
            <person name="Cucini C."/>
            <person name="Boschi S."/>
            <person name="Funari R."/>
            <person name="Cardaioli E."/>
            <person name="Iannotti N."/>
            <person name="Marturano G."/>
            <person name="Paoli F."/>
            <person name="Bruttini M."/>
            <person name="Carapelli A."/>
            <person name="Frati F."/>
            <person name="Nardi F."/>
        </authorList>
    </citation>
    <scope>NUCLEOTIDE SEQUENCE [LARGE SCALE GENOMIC DNA]</scope>
    <source>
        <strain evidence="1">DMR45628</strain>
    </source>
</reference>
<evidence type="ECO:0000313" key="2">
    <source>
        <dbReference type="Proteomes" id="UP001458880"/>
    </source>
</evidence>
<dbReference type="Proteomes" id="UP001458880">
    <property type="component" value="Unassembled WGS sequence"/>
</dbReference>
<accession>A0AAW1N0Z2</accession>
<evidence type="ECO:0000313" key="1">
    <source>
        <dbReference type="EMBL" id="KAK9752030.1"/>
    </source>
</evidence>
<keyword evidence="2" id="KW-1185">Reference proteome</keyword>
<proteinExistence type="predicted"/>
<dbReference type="EMBL" id="JASPKY010000024">
    <property type="protein sequence ID" value="KAK9752030.1"/>
    <property type="molecule type" value="Genomic_DNA"/>
</dbReference>
<gene>
    <name evidence="1" type="ORF">QE152_g4632</name>
</gene>
<sequence length="205" mass="23260">MDRNPEKEKPDSVVDYNKCKSFIDLSNQIIFNYFAQWYKMVPQANSGVITGVKHGKCTFTIQDCDTGSNKHVNAHLLYRTVTGSNMSITEFREQNALSLMHLETNENLHPLPKPNEQHKLVDVGTTKHLETNENLHPLPKPNEQHKLVDVGTTNRRRGVSCYSKISGENGRNVAATKTPHSRWKCMSCNKFYCVTCFCDAPTCTL</sequence>
<dbReference type="AlphaFoldDB" id="A0AAW1N0Z2"/>
<comment type="caution">
    <text evidence="1">The sequence shown here is derived from an EMBL/GenBank/DDBJ whole genome shotgun (WGS) entry which is preliminary data.</text>
</comment>
<name>A0AAW1N0Z2_POPJA</name>
<protein>
    <submittedName>
        <fullName evidence="1">Uncharacterized protein</fullName>
    </submittedName>
</protein>
<organism evidence="1 2">
    <name type="scientific">Popillia japonica</name>
    <name type="common">Japanese beetle</name>
    <dbReference type="NCBI Taxonomy" id="7064"/>
    <lineage>
        <taxon>Eukaryota</taxon>
        <taxon>Metazoa</taxon>
        <taxon>Ecdysozoa</taxon>
        <taxon>Arthropoda</taxon>
        <taxon>Hexapoda</taxon>
        <taxon>Insecta</taxon>
        <taxon>Pterygota</taxon>
        <taxon>Neoptera</taxon>
        <taxon>Endopterygota</taxon>
        <taxon>Coleoptera</taxon>
        <taxon>Polyphaga</taxon>
        <taxon>Scarabaeiformia</taxon>
        <taxon>Scarabaeidae</taxon>
        <taxon>Rutelinae</taxon>
        <taxon>Popillia</taxon>
    </lineage>
</organism>